<evidence type="ECO:0000256" key="7">
    <source>
        <dbReference type="ARBA" id="ARBA00047942"/>
    </source>
</evidence>
<evidence type="ECO:0000256" key="1">
    <source>
        <dbReference type="ARBA" id="ARBA00006594"/>
    </source>
</evidence>
<dbReference type="RefSeq" id="WP_345075234.1">
    <property type="nucleotide sequence ID" value="NZ_BAABDJ010000049.1"/>
</dbReference>
<dbReference type="EC" id="2.1.1.72" evidence="2"/>
<keyword evidence="5" id="KW-0949">S-adenosyl-L-methionine</keyword>
<dbReference type="InterPro" id="IPR029063">
    <property type="entry name" value="SAM-dependent_MTases_sf"/>
</dbReference>
<dbReference type="InterPro" id="IPR002052">
    <property type="entry name" value="DNA_methylase_N6_adenine_CS"/>
</dbReference>
<feature type="domain" description="N6 adenine-specific DNA methyltransferase N-terminal" evidence="9">
    <location>
        <begin position="10"/>
        <end position="146"/>
    </location>
</feature>
<dbReference type="PRINTS" id="PR00507">
    <property type="entry name" value="N12N6MTFRASE"/>
</dbReference>
<dbReference type="InterPro" id="IPR022749">
    <property type="entry name" value="D12N6_MeTrfase_N"/>
</dbReference>
<dbReference type="GO" id="GO:0008168">
    <property type="term" value="F:methyltransferase activity"/>
    <property type="evidence" value="ECO:0007669"/>
    <property type="project" value="UniProtKB-KW"/>
</dbReference>
<comment type="caution">
    <text evidence="10">The sequence shown here is derived from an EMBL/GenBank/DDBJ whole genome shotgun (WGS) entry which is preliminary data.</text>
</comment>
<evidence type="ECO:0000313" key="11">
    <source>
        <dbReference type="Proteomes" id="UP001500567"/>
    </source>
</evidence>
<evidence type="ECO:0000259" key="8">
    <source>
        <dbReference type="Pfam" id="PF02384"/>
    </source>
</evidence>
<evidence type="ECO:0000256" key="2">
    <source>
        <dbReference type="ARBA" id="ARBA00011900"/>
    </source>
</evidence>
<evidence type="ECO:0000259" key="9">
    <source>
        <dbReference type="Pfam" id="PF12161"/>
    </source>
</evidence>
<feature type="domain" description="DNA methylase adenine-specific" evidence="8">
    <location>
        <begin position="157"/>
        <end position="456"/>
    </location>
</feature>
<dbReference type="GO" id="GO:0032259">
    <property type="term" value="P:methylation"/>
    <property type="evidence" value="ECO:0007669"/>
    <property type="project" value="UniProtKB-KW"/>
</dbReference>
<dbReference type="PANTHER" id="PTHR42933">
    <property type="entry name" value="SLR6095 PROTEIN"/>
    <property type="match status" value="1"/>
</dbReference>
<keyword evidence="4" id="KW-0808">Transferase</keyword>
<evidence type="ECO:0000313" key="10">
    <source>
        <dbReference type="EMBL" id="GAA4020442.1"/>
    </source>
</evidence>
<evidence type="ECO:0000256" key="3">
    <source>
        <dbReference type="ARBA" id="ARBA00022603"/>
    </source>
</evidence>
<dbReference type="PANTHER" id="PTHR42933:SF3">
    <property type="entry name" value="TYPE I RESTRICTION ENZYME MJAVIII METHYLASE SUBUNIT"/>
    <property type="match status" value="1"/>
</dbReference>
<protein>
    <recommendedName>
        <fullName evidence="2">site-specific DNA-methyltransferase (adenine-specific)</fullName>
        <ecNumber evidence="2">2.1.1.72</ecNumber>
    </recommendedName>
</protein>
<dbReference type="Proteomes" id="UP001500567">
    <property type="component" value="Unassembled WGS sequence"/>
</dbReference>
<gene>
    <name evidence="10" type="ORF">GCM10022408_38120</name>
</gene>
<organism evidence="10 11">
    <name type="scientific">Hymenobacter fastidiosus</name>
    <dbReference type="NCBI Taxonomy" id="486264"/>
    <lineage>
        <taxon>Bacteria</taxon>
        <taxon>Pseudomonadati</taxon>
        <taxon>Bacteroidota</taxon>
        <taxon>Cytophagia</taxon>
        <taxon>Cytophagales</taxon>
        <taxon>Hymenobacteraceae</taxon>
        <taxon>Hymenobacter</taxon>
    </lineage>
</organism>
<reference evidence="11" key="1">
    <citation type="journal article" date="2019" name="Int. J. Syst. Evol. Microbiol.">
        <title>The Global Catalogue of Microorganisms (GCM) 10K type strain sequencing project: providing services to taxonomists for standard genome sequencing and annotation.</title>
        <authorList>
            <consortium name="The Broad Institute Genomics Platform"/>
            <consortium name="The Broad Institute Genome Sequencing Center for Infectious Disease"/>
            <person name="Wu L."/>
            <person name="Ma J."/>
        </authorList>
    </citation>
    <scope>NUCLEOTIDE SEQUENCE [LARGE SCALE GENOMIC DNA]</scope>
    <source>
        <strain evidence="11">JCM 17224</strain>
    </source>
</reference>
<dbReference type="Pfam" id="PF12161">
    <property type="entry name" value="HsdM_N"/>
    <property type="match status" value="1"/>
</dbReference>
<accession>A0ABP7T3J6</accession>
<dbReference type="PROSITE" id="PS00092">
    <property type="entry name" value="N6_MTASE"/>
    <property type="match status" value="1"/>
</dbReference>
<dbReference type="InterPro" id="IPR003356">
    <property type="entry name" value="DNA_methylase_A-5"/>
</dbReference>
<comment type="catalytic activity">
    <reaction evidence="7">
        <text>a 2'-deoxyadenosine in DNA + S-adenosyl-L-methionine = an N(6)-methyl-2'-deoxyadenosine in DNA + S-adenosyl-L-homocysteine + H(+)</text>
        <dbReference type="Rhea" id="RHEA:15197"/>
        <dbReference type="Rhea" id="RHEA-COMP:12418"/>
        <dbReference type="Rhea" id="RHEA-COMP:12419"/>
        <dbReference type="ChEBI" id="CHEBI:15378"/>
        <dbReference type="ChEBI" id="CHEBI:57856"/>
        <dbReference type="ChEBI" id="CHEBI:59789"/>
        <dbReference type="ChEBI" id="CHEBI:90615"/>
        <dbReference type="ChEBI" id="CHEBI:90616"/>
        <dbReference type="EC" id="2.1.1.72"/>
    </reaction>
</comment>
<dbReference type="EMBL" id="BAABDJ010000049">
    <property type="protein sequence ID" value="GAA4020442.1"/>
    <property type="molecule type" value="Genomic_DNA"/>
</dbReference>
<keyword evidence="6" id="KW-0680">Restriction system</keyword>
<evidence type="ECO:0000256" key="5">
    <source>
        <dbReference type="ARBA" id="ARBA00022691"/>
    </source>
</evidence>
<proteinExistence type="inferred from homology"/>
<dbReference type="CDD" id="cd02440">
    <property type="entry name" value="AdoMet_MTases"/>
    <property type="match status" value="1"/>
</dbReference>
<dbReference type="InterPro" id="IPR051537">
    <property type="entry name" value="DNA_Adenine_Mtase"/>
</dbReference>
<evidence type="ECO:0000256" key="6">
    <source>
        <dbReference type="ARBA" id="ARBA00022747"/>
    </source>
</evidence>
<dbReference type="Gene3D" id="3.40.50.150">
    <property type="entry name" value="Vaccinia Virus protein VP39"/>
    <property type="match status" value="1"/>
</dbReference>
<sequence length="580" mass="66442">MSDQRPNIDFLFRITNDVLWNTFRKNEIGDVMLPFVVLRRLDCILEPQKEAVRAAYEQFKEKVAPDRLGPILMKAAGPNNKLKFYNHSAYDLRKLAEDPGNVEMNFRNYVNGFSANVQDILENYQLDKVVVRLVKNGLLYQLVDAISRVNLHLSAVSNHDMGYVFEELIRIANEQSNETAGEHFTPREVIKLLASIIFSTEKAELRDPNHIRTIYDLACGTGGMLTQSKLFIEQELEGKAEIRIFGQEINEQSYAIAKSDLLITGEDPNNIRHGNSFTEDRFPGAKFNYMLANPPYGVSWKRDELYLKHEALNPQGRFSAGLPRSSDGQFLFIQHLMSKMEDPAQGGSRIGIVTNGSPLFTGDAGSGESEIRRWIIQNDWLEAVVALPSEIFFNTGIFTYLWILSNKKPADRRGKVQLIDAREQFVGMKKSLNNKRKKISEEQIKAVTALYTAFEEGPLVKIFPNEFFGYYQVTVEQPEHDAKGRVVLDKKTGRPKPDKKKRDYENIPLSENIQAYLEREVKPHVPEAFLDLSQTRIGYEINFTKYFYQYQQPESSQNLKAQILELERNIDGLLHEILAD</sequence>
<comment type="similarity">
    <text evidence="1">Belongs to the N(4)/N(6)-methyltransferase family.</text>
</comment>
<keyword evidence="11" id="KW-1185">Reference proteome</keyword>
<name>A0ABP7T3J6_9BACT</name>
<keyword evidence="3 10" id="KW-0489">Methyltransferase</keyword>
<evidence type="ECO:0000256" key="4">
    <source>
        <dbReference type="ARBA" id="ARBA00022679"/>
    </source>
</evidence>
<dbReference type="Pfam" id="PF02384">
    <property type="entry name" value="N6_Mtase"/>
    <property type="match status" value="1"/>
</dbReference>
<dbReference type="SUPFAM" id="SSF53335">
    <property type="entry name" value="S-adenosyl-L-methionine-dependent methyltransferases"/>
    <property type="match status" value="1"/>
</dbReference>